<dbReference type="OrthoDB" id="5338390at2"/>
<reference evidence="1 2" key="1">
    <citation type="submission" date="2019-05" db="EMBL/GenBank/DDBJ databases">
        <title>Arcobacter sp. nov., isolated from sea sediment.</title>
        <authorList>
            <person name="Kim W."/>
        </authorList>
    </citation>
    <scope>NUCLEOTIDE SEQUENCE [LARGE SCALE GENOMIC DNA]</scope>
    <source>
        <strain evidence="1 2">CAU 1517</strain>
    </source>
</reference>
<gene>
    <name evidence="1" type="ORF">FDK22_14330</name>
</gene>
<comment type="caution">
    <text evidence="1">The sequence shown here is derived from an EMBL/GenBank/DDBJ whole genome shotgun (WGS) entry which is preliminary data.</text>
</comment>
<name>A0A5R8XXL2_9BACT</name>
<sequence>MQITSILDIVDGRLLNHPSISFIYSIKTNPKKVKEGDLFIVKDDEDIPKAIENGAFAIIVDKEVSISDNEIAWIFVESMNDAIVKLVRYLLSNKRLNAFYCNNVSYDLFKILLKTTVHTNIKIVPKELSKFFKLIDEIEENDTIISSDKNILDNIYPVNFNFNTKDYEIKNLIEHSIFETSFSFQERYFSKIKISSLYITEFLDVYSYLGFDADLNKLRKFHNLKPIFVDKLINHTDYGRSDKFLIAQNNDELILREVKYLEKKYNYAKVIYLTTNEIDDNRDIDYIFINSLCDLKEFLKKNTFNAVYFIGVSYDELYEQVSKEANEPSLL</sequence>
<keyword evidence="2" id="KW-1185">Reference proteome</keyword>
<dbReference type="EMBL" id="VANU01000007">
    <property type="protein sequence ID" value="TLP35825.1"/>
    <property type="molecule type" value="Genomic_DNA"/>
</dbReference>
<accession>A0A5R8XXL2</accession>
<evidence type="ECO:0000313" key="1">
    <source>
        <dbReference type="EMBL" id="TLP35825.1"/>
    </source>
</evidence>
<protein>
    <submittedName>
        <fullName evidence="1">Peptidoglycan synthetase</fullName>
    </submittedName>
</protein>
<dbReference type="Proteomes" id="UP000308901">
    <property type="component" value="Unassembled WGS sequence"/>
</dbReference>
<dbReference type="RefSeq" id="WP_138153671.1">
    <property type="nucleotide sequence ID" value="NZ_VANU01000007.1"/>
</dbReference>
<organism evidence="1 2">
    <name type="scientific">Arcobacter arenosus</name>
    <dbReference type="NCBI Taxonomy" id="2576037"/>
    <lineage>
        <taxon>Bacteria</taxon>
        <taxon>Pseudomonadati</taxon>
        <taxon>Campylobacterota</taxon>
        <taxon>Epsilonproteobacteria</taxon>
        <taxon>Campylobacterales</taxon>
        <taxon>Arcobacteraceae</taxon>
        <taxon>Arcobacter</taxon>
    </lineage>
</organism>
<dbReference type="InterPro" id="IPR035911">
    <property type="entry name" value="MurE/MurF_N"/>
</dbReference>
<proteinExistence type="predicted"/>
<evidence type="ECO:0000313" key="2">
    <source>
        <dbReference type="Proteomes" id="UP000308901"/>
    </source>
</evidence>
<dbReference type="AlphaFoldDB" id="A0A5R8XXL2"/>
<dbReference type="Gene3D" id="3.40.1390.10">
    <property type="entry name" value="MurE/MurF, N-terminal domain"/>
    <property type="match status" value="1"/>
</dbReference>
<dbReference type="SUPFAM" id="SSF63418">
    <property type="entry name" value="MurE/MurF N-terminal domain"/>
    <property type="match status" value="1"/>
</dbReference>